<evidence type="ECO:0000256" key="10">
    <source>
        <dbReference type="ARBA" id="ARBA00023136"/>
    </source>
</evidence>
<feature type="transmembrane region" description="Helical" evidence="13">
    <location>
        <begin position="381"/>
        <end position="403"/>
    </location>
</feature>
<comment type="caution">
    <text evidence="16">The sequence shown here is derived from an EMBL/GenBank/DDBJ whole genome shotgun (WGS) entry which is preliminary data.</text>
</comment>
<feature type="domain" description="EF-hand" evidence="15">
    <location>
        <begin position="693"/>
        <end position="728"/>
    </location>
</feature>
<sequence length="1299" mass="144388">MRFTDHTSLFASVLLSIPSLSSAFYLPGVAPSSYDKGQSVPLNVNHLTPGLSRDDQLHSVFSYDYYHPAFHFCRPEGGAQDVRESLGSILFGDRIRTSPLELHMAQNETCKAICGEVVFDGRSSKFTNRRISQGYNINWLVDGLPAAQLNYDGNTNTQFYNPGFSLGDVDENGQSVLNNHFDIVIDYHRVGFSGKDKYRVVGVLVQPESRLDSRILEDGTAECGTQGNLLRLNEDGDTPVIWTYSVYWKESPTAWATRWDKYLHVYDPKIHWFSLINSAVFVVFLVGMVSMILMRALKKDIARYNRLDQISLDDLDGTSAAVEDGIQEDSGWKLVHGDVFRCPKSPLLLSVLLGNGAQLFMMTGVTVAFALLGLLSPANRGFLATAILLISALFGAIGGYVSARVYKAFGGEAWRRNIVMTPLLLPGVIFGTFFLLNLFVWAKGSSGAVPFGTMLALVLIWFVISVPLSVAGSWVGFRQSPIEGPTKTNQIPRQVPPMSGSLRTIPSILLTGILPFGAIFVELYFIMTSLWTNKIYYMFGFLFLCYGLMIITSAATTVLLVYFLLCAENYRWHWRAFAGAGMTGGYVFLNALIFWATRVSFGGLTGAVLYVGYSALIGFVVFILTGSIGFFASWAFIHRIYGSIKLEELQKATHFDKKELQQWYKGFLKDCPSGTLTKEEFQKIYRQFFPFGDPSSFANYVFRVFDSDNSGMIDFKEFICALSVTSRGKMEDKLDWAFQLYDIDGDGKITYDEMLAIVEAIYKMVGSMVKLPEDEDTPEKRVRKIFRMMDKDENGSLDIEEFKEGSKRDETIVSALSLYDGLCDGKSPCLRCHNSRLPCHFEGDPPKVQKASSDLPYRSQSTSASSSSSTSQQARSSSQELLWISREGRSDARYLNLSPNHGNVTPSLVAKAAAAGQIQLYINFVLDAYPCYFKATETRVPINWVEYVAGRESGSTPFDLAVRSITTMYAGSRHNDPYYADVGREFYIRAIRGLSAVLNDESKAKSDEALATAITLAVYEMHCCTTSDGWIHHAAGIRALMRLRGPKAHYSGFGCALYIAYRNTLVTSALVSGEDCFLEEPEWQALNEHIAAENAKQPDSSVYTDITERAFREVVKLPGFVKRTRDIQGLSLGAQKRECPTLLREILATRASLRGIHTEFSMTASTLRAGREPKTGFIGPIPHHFFDGFSTLTMQGIRSSILLLNYVVILLDPSQRPSAEAENRIIADRMRAARGSRSADSHDGSSSPLTPPGSPGRPRLLIESRVTPETRQPPTTDWMDRIATSMGMEGVRISLVDDG</sequence>
<evidence type="ECO:0000256" key="9">
    <source>
        <dbReference type="ARBA" id="ARBA00022989"/>
    </source>
</evidence>
<feature type="transmembrane region" description="Helical" evidence="13">
    <location>
        <begin position="608"/>
        <end position="637"/>
    </location>
</feature>
<feature type="domain" description="EF-hand" evidence="15">
    <location>
        <begin position="729"/>
        <end position="764"/>
    </location>
</feature>
<dbReference type="SMART" id="SM00054">
    <property type="entry name" value="EFh"/>
    <property type="match status" value="3"/>
</dbReference>
<keyword evidence="4 13" id="KW-0812">Transmembrane</keyword>
<evidence type="ECO:0000256" key="7">
    <source>
        <dbReference type="ARBA" id="ARBA00022737"/>
    </source>
</evidence>
<dbReference type="InterPro" id="IPR018247">
    <property type="entry name" value="EF_Hand_1_Ca_BS"/>
</dbReference>
<organism evidence="16 17">
    <name type="scientific">Penicillium brasilianum</name>
    <dbReference type="NCBI Taxonomy" id="104259"/>
    <lineage>
        <taxon>Eukaryota</taxon>
        <taxon>Fungi</taxon>
        <taxon>Dikarya</taxon>
        <taxon>Ascomycota</taxon>
        <taxon>Pezizomycotina</taxon>
        <taxon>Eurotiomycetes</taxon>
        <taxon>Eurotiomycetidae</taxon>
        <taxon>Eurotiales</taxon>
        <taxon>Aspergillaceae</taxon>
        <taxon>Penicillium</taxon>
    </lineage>
</organism>
<evidence type="ECO:0000256" key="12">
    <source>
        <dbReference type="SAM" id="MobiDB-lite"/>
    </source>
</evidence>
<feature type="domain" description="EF-hand" evidence="15">
    <location>
        <begin position="777"/>
        <end position="812"/>
    </location>
</feature>
<evidence type="ECO:0000256" key="6">
    <source>
        <dbReference type="ARBA" id="ARBA00022729"/>
    </source>
</evidence>
<feature type="compositionally biased region" description="Basic and acidic residues" evidence="12">
    <location>
        <begin position="1231"/>
        <end position="1243"/>
    </location>
</feature>
<evidence type="ECO:0000256" key="13">
    <source>
        <dbReference type="SAM" id="Phobius"/>
    </source>
</evidence>
<dbReference type="GO" id="GO:0005509">
    <property type="term" value="F:calcium ion binding"/>
    <property type="evidence" value="ECO:0007669"/>
    <property type="project" value="InterPro"/>
</dbReference>
<dbReference type="PRINTS" id="PR00450">
    <property type="entry name" value="RECOVERIN"/>
</dbReference>
<dbReference type="PANTHER" id="PTHR10766">
    <property type="entry name" value="TRANSMEMBRANE 9 SUPERFAMILY PROTEIN"/>
    <property type="match status" value="1"/>
</dbReference>
<dbReference type="GO" id="GO:0072657">
    <property type="term" value="P:protein localization to membrane"/>
    <property type="evidence" value="ECO:0007669"/>
    <property type="project" value="TreeGrafter"/>
</dbReference>
<dbReference type="GO" id="GO:0008047">
    <property type="term" value="F:enzyme activator activity"/>
    <property type="evidence" value="ECO:0007669"/>
    <property type="project" value="UniProtKB-ARBA"/>
</dbReference>
<dbReference type="PROSITE" id="PS00018">
    <property type="entry name" value="EF_HAND_1"/>
    <property type="match status" value="3"/>
</dbReference>
<keyword evidence="10 13" id="KW-0472">Membrane</keyword>
<evidence type="ECO:0000256" key="3">
    <source>
        <dbReference type="ARBA" id="ARBA00006049"/>
    </source>
</evidence>
<keyword evidence="5" id="KW-0479">Metal-binding</keyword>
<accession>A0A1S9RPV7</accession>
<feature type="region of interest" description="Disordered" evidence="12">
    <location>
        <begin position="843"/>
        <end position="874"/>
    </location>
</feature>
<feature type="region of interest" description="Disordered" evidence="12">
    <location>
        <begin position="1231"/>
        <end position="1277"/>
    </location>
</feature>
<dbReference type="InterPro" id="IPR004240">
    <property type="entry name" value="EMP70"/>
</dbReference>
<dbReference type="Gene3D" id="1.10.238.10">
    <property type="entry name" value="EF-hand"/>
    <property type="match status" value="1"/>
</dbReference>
<comment type="subcellular location">
    <subcellularLocation>
        <location evidence="1">Membrane</location>
        <topology evidence="1">Multi-pass membrane protein</topology>
    </subcellularLocation>
</comment>
<keyword evidence="9 13" id="KW-1133">Transmembrane helix</keyword>
<feature type="transmembrane region" description="Helical" evidence="13">
    <location>
        <begin position="272"/>
        <end position="297"/>
    </location>
</feature>
<dbReference type="EMBL" id="LJBN01000126">
    <property type="protein sequence ID" value="OOQ87310.1"/>
    <property type="molecule type" value="Genomic_DNA"/>
</dbReference>
<evidence type="ECO:0000256" key="4">
    <source>
        <dbReference type="ARBA" id="ARBA00022692"/>
    </source>
</evidence>
<dbReference type="Pfam" id="PF02990">
    <property type="entry name" value="EMP70"/>
    <property type="match status" value="1"/>
</dbReference>
<evidence type="ECO:0000259" key="15">
    <source>
        <dbReference type="PROSITE" id="PS50222"/>
    </source>
</evidence>
<protein>
    <recommendedName>
        <fullName evidence="11">Calcium-binding protein NCS-1</fullName>
    </recommendedName>
</protein>
<evidence type="ECO:0000256" key="5">
    <source>
        <dbReference type="ARBA" id="ARBA00022723"/>
    </source>
</evidence>
<dbReference type="FunFam" id="1.10.238.10:FF:000009">
    <property type="entry name" value="Visinin-like protein 1"/>
    <property type="match status" value="1"/>
</dbReference>
<dbReference type="Proteomes" id="UP000190744">
    <property type="component" value="Unassembled WGS sequence"/>
</dbReference>
<keyword evidence="8" id="KW-0106">Calcium</keyword>
<dbReference type="PANTHER" id="PTHR10766:SF111">
    <property type="entry name" value="TRANSMEMBRANE 9 SUPERFAMILY MEMBER 2"/>
    <property type="match status" value="1"/>
</dbReference>
<proteinExistence type="inferred from homology"/>
<dbReference type="Pfam" id="PF13499">
    <property type="entry name" value="EF-hand_7"/>
    <property type="match status" value="1"/>
</dbReference>
<dbReference type="PROSITE" id="PS50222">
    <property type="entry name" value="EF_HAND_2"/>
    <property type="match status" value="3"/>
</dbReference>
<evidence type="ECO:0000256" key="11">
    <source>
        <dbReference type="ARBA" id="ARBA00071944"/>
    </source>
</evidence>
<dbReference type="CDD" id="cd00051">
    <property type="entry name" value="EFh"/>
    <property type="match status" value="3"/>
</dbReference>
<feature type="transmembrane region" description="Helical" evidence="13">
    <location>
        <begin position="577"/>
        <end position="596"/>
    </location>
</feature>
<comment type="similarity">
    <text evidence="3">Belongs to the recoverin family.</text>
</comment>
<reference evidence="17" key="1">
    <citation type="submission" date="2015-09" db="EMBL/GenBank/DDBJ databases">
        <authorList>
            <person name="Fill T.P."/>
            <person name="Baretta J.F."/>
            <person name="de Almeida L.G."/>
            <person name="Rocha M."/>
            <person name="de Souza D.H."/>
            <person name="Malavazi I."/>
            <person name="Cerdeira L.T."/>
            <person name="Hong H."/>
            <person name="Samborskyy M."/>
            <person name="de Vasconcelos A.T."/>
            <person name="Leadlay P."/>
            <person name="Rodrigues-Filho E."/>
        </authorList>
    </citation>
    <scope>NUCLEOTIDE SEQUENCE [LARGE SCALE GENOMIC DNA]</scope>
    <source>
        <strain evidence="17">LaBioMMi 136</strain>
    </source>
</reference>
<keyword evidence="6 14" id="KW-0732">Signal</keyword>
<evidence type="ECO:0000256" key="2">
    <source>
        <dbReference type="ARBA" id="ARBA00005227"/>
    </source>
</evidence>
<evidence type="ECO:0000313" key="16">
    <source>
        <dbReference type="EMBL" id="OOQ87310.1"/>
    </source>
</evidence>
<evidence type="ECO:0000313" key="17">
    <source>
        <dbReference type="Proteomes" id="UP000190744"/>
    </source>
</evidence>
<feature type="transmembrane region" description="Helical" evidence="13">
    <location>
        <begin position="454"/>
        <end position="477"/>
    </location>
</feature>
<dbReference type="InterPro" id="IPR002048">
    <property type="entry name" value="EF_hand_dom"/>
</dbReference>
<feature type="transmembrane region" description="Helical" evidence="13">
    <location>
        <begin position="347"/>
        <end position="375"/>
    </location>
</feature>
<evidence type="ECO:0000256" key="1">
    <source>
        <dbReference type="ARBA" id="ARBA00004141"/>
    </source>
</evidence>
<feature type="transmembrane region" description="Helical" evidence="13">
    <location>
        <begin position="423"/>
        <end position="442"/>
    </location>
</feature>
<feature type="signal peptide" evidence="14">
    <location>
        <begin position="1"/>
        <end position="23"/>
    </location>
</feature>
<evidence type="ECO:0000256" key="14">
    <source>
        <dbReference type="SAM" id="SignalP"/>
    </source>
</evidence>
<feature type="transmembrane region" description="Helical" evidence="13">
    <location>
        <begin position="508"/>
        <end position="527"/>
    </location>
</feature>
<dbReference type="SUPFAM" id="SSF47473">
    <property type="entry name" value="EF-hand"/>
    <property type="match status" value="1"/>
</dbReference>
<name>A0A1S9RPV7_PENBI</name>
<dbReference type="Pfam" id="PF13405">
    <property type="entry name" value="EF-hand_6"/>
    <property type="match status" value="1"/>
</dbReference>
<dbReference type="GO" id="GO:0005768">
    <property type="term" value="C:endosome"/>
    <property type="evidence" value="ECO:0007669"/>
    <property type="project" value="TreeGrafter"/>
</dbReference>
<dbReference type="GO" id="GO:0000329">
    <property type="term" value="C:fungal-type vacuole membrane"/>
    <property type="evidence" value="ECO:0007669"/>
    <property type="project" value="TreeGrafter"/>
</dbReference>
<feature type="compositionally biased region" description="Low complexity" evidence="12">
    <location>
        <begin position="858"/>
        <end position="874"/>
    </location>
</feature>
<dbReference type="GO" id="GO:0007034">
    <property type="term" value="P:vacuolar transport"/>
    <property type="evidence" value="ECO:0007669"/>
    <property type="project" value="TreeGrafter"/>
</dbReference>
<keyword evidence="7" id="KW-0677">Repeat</keyword>
<evidence type="ECO:0000256" key="8">
    <source>
        <dbReference type="ARBA" id="ARBA00022837"/>
    </source>
</evidence>
<comment type="similarity">
    <text evidence="2">Belongs to the nonaspanin (TM9SF) (TC 9.A.2) family.</text>
</comment>
<feature type="chain" id="PRO_5012684622" description="Calcium-binding protein NCS-1" evidence="14">
    <location>
        <begin position="24"/>
        <end position="1299"/>
    </location>
</feature>
<dbReference type="InterPro" id="IPR011992">
    <property type="entry name" value="EF-hand-dom_pair"/>
</dbReference>
<gene>
    <name evidence="16" type="ORF">PEBR_17781</name>
</gene>
<feature type="transmembrane region" description="Helical" evidence="13">
    <location>
        <begin position="539"/>
        <end position="565"/>
    </location>
</feature>